<accession>A0A1J1LC49</accession>
<keyword evidence="1" id="KW-0175">Coiled coil</keyword>
<feature type="domain" description="Bro-N" evidence="3">
    <location>
        <begin position="376"/>
        <end position="465"/>
    </location>
</feature>
<sequence>MRPHVHLVINLVNSTGEVANVWWDYPKTEKVLRHLEKCYGLTSVPCSWEVAKRSNSKGQIQRLARETAEFLAVDHPRIQKPQPSVRQLLQQAVDKAVVNSTSIGELTKALQSRGVVSNLTSQGIRYELNGIHFAGYQLGESYTLKVIELQLRLQQKRKAQQQWEQRLTALHSESSPSLSSQASLPQSVLAQRDKEKDKLKLPPYSLSRSPGIFETEQQEYEKRMSQLQQRINFVASRVAYSLITANTTQDSVSTPNATYTMTWDDATKELRLYCSQPDDGDRLFPILLAEYDYGHQQWIGKGVVSHYLNESHLTDWASFVTTPELLNLPHNRCSHPIMKAMESSVITTNQMTTNQTEQVLPLSSSQLQVQSPFDSIKHIDDQGCEYWLARELMELLGYKQYRRFADAIERAILSQENAGNSIREDFLPEVAKTSGRPQEDYKLSRYACYLVAMNGDPRKTEIAQAQAYFVVKTREAETIIPQQNDELEALRLQARIAEAQANAMRDQRLVLESGASIVSLHGAGMLALIQGRPEAVVRETEIQFESVVMNEDGKQLAVFRGKSLAQLGKELKFKTGKEFQKWLESCGKDHLICKAMRPVQTDYIPAEAIDQIRELWANRKGDRQLVIGE</sequence>
<reference evidence="5" key="1">
    <citation type="submission" date="2015-10" db="EMBL/GenBank/DDBJ databases">
        <authorList>
            <person name="Regsiter A."/>
            <person name="william w."/>
        </authorList>
    </citation>
    <scope>NUCLEOTIDE SEQUENCE [LARGE SCALE GENOMIC DNA]</scope>
</reference>
<evidence type="ECO:0000313" key="4">
    <source>
        <dbReference type="EMBL" id="CUR30275.1"/>
    </source>
</evidence>
<feature type="compositionally biased region" description="Low complexity" evidence="2">
    <location>
        <begin position="171"/>
        <end position="190"/>
    </location>
</feature>
<feature type="coiled-coil region" evidence="1">
    <location>
        <begin position="480"/>
        <end position="507"/>
    </location>
</feature>
<dbReference type="InterPro" id="IPR003497">
    <property type="entry name" value="BRO_N_domain"/>
</dbReference>
<evidence type="ECO:0000259" key="3">
    <source>
        <dbReference type="Pfam" id="PF02498"/>
    </source>
</evidence>
<evidence type="ECO:0000313" key="5">
    <source>
        <dbReference type="Proteomes" id="UP000184315"/>
    </source>
</evidence>
<evidence type="ECO:0000256" key="2">
    <source>
        <dbReference type="SAM" id="MobiDB-lite"/>
    </source>
</evidence>
<gene>
    <name evidence="4" type="ORF">PL9214100019</name>
</gene>
<feature type="region of interest" description="Disordered" evidence="2">
    <location>
        <begin position="171"/>
        <end position="209"/>
    </location>
</feature>
<dbReference type="Pfam" id="PF02498">
    <property type="entry name" value="Bro-N"/>
    <property type="match status" value="1"/>
</dbReference>
<organism evidence="4 5">
    <name type="scientific">Planktothrix tepida PCC 9214</name>
    <dbReference type="NCBI Taxonomy" id="671072"/>
    <lineage>
        <taxon>Bacteria</taxon>
        <taxon>Bacillati</taxon>
        <taxon>Cyanobacteriota</taxon>
        <taxon>Cyanophyceae</taxon>
        <taxon>Oscillatoriophycideae</taxon>
        <taxon>Oscillatoriales</taxon>
        <taxon>Microcoleaceae</taxon>
        <taxon>Planktothrix</taxon>
    </lineage>
</organism>
<dbReference type="Proteomes" id="UP000184315">
    <property type="component" value="Unassembled WGS sequence"/>
</dbReference>
<dbReference type="EMBL" id="CZDF01000002">
    <property type="protein sequence ID" value="CUR30275.1"/>
    <property type="molecule type" value="Genomic_DNA"/>
</dbReference>
<protein>
    <submittedName>
        <fullName evidence="4">DNA damage-inducible protein (Modular protein)</fullName>
    </submittedName>
</protein>
<dbReference type="AlphaFoldDB" id="A0A1J1LC49"/>
<evidence type="ECO:0000256" key="1">
    <source>
        <dbReference type="SAM" id="Coils"/>
    </source>
</evidence>
<keyword evidence="5" id="KW-1185">Reference proteome</keyword>
<proteinExistence type="predicted"/>
<feature type="compositionally biased region" description="Basic and acidic residues" evidence="2">
    <location>
        <begin position="191"/>
        <end position="200"/>
    </location>
</feature>
<name>A0A1J1LC49_9CYAN</name>